<protein>
    <submittedName>
        <fullName evidence="1">Uncharacterized protein</fullName>
    </submittedName>
</protein>
<organism evidence="1 2">
    <name type="scientific">Canavalia gladiata</name>
    <name type="common">Sword bean</name>
    <name type="synonym">Dolichos gladiatus</name>
    <dbReference type="NCBI Taxonomy" id="3824"/>
    <lineage>
        <taxon>Eukaryota</taxon>
        <taxon>Viridiplantae</taxon>
        <taxon>Streptophyta</taxon>
        <taxon>Embryophyta</taxon>
        <taxon>Tracheophyta</taxon>
        <taxon>Spermatophyta</taxon>
        <taxon>Magnoliopsida</taxon>
        <taxon>eudicotyledons</taxon>
        <taxon>Gunneridae</taxon>
        <taxon>Pentapetalae</taxon>
        <taxon>rosids</taxon>
        <taxon>fabids</taxon>
        <taxon>Fabales</taxon>
        <taxon>Fabaceae</taxon>
        <taxon>Papilionoideae</taxon>
        <taxon>50 kb inversion clade</taxon>
        <taxon>NPAAA clade</taxon>
        <taxon>indigoferoid/millettioid clade</taxon>
        <taxon>Phaseoleae</taxon>
        <taxon>Canavalia</taxon>
    </lineage>
</organism>
<dbReference type="AlphaFoldDB" id="A0AAN9M2T0"/>
<reference evidence="1 2" key="1">
    <citation type="submission" date="2024-01" db="EMBL/GenBank/DDBJ databases">
        <title>The genomes of 5 underutilized Papilionoideae crops provide insights into root nodulation and disease resistanc.</title>
        <authorList>
            <person name="Jiang F."/>
        </authorList>
    </citation>
    <scope>NUCLEOTIDE SEQUENCE [LARGE SCALE GENOMIC DNA]</scope>
    <source>
        <strain evidence="1">LVBAO_FW01</strain>
        <tissue evidence="1">Leaves</tissue>
    </source>
</reference>
<evidence type="ECO:0000313" key="2">
    <source>
        <dbReference type="Proteomes" id="UP001367508"/>
    </source>
</evidence>
<dbReference type="EMBL" id="JAYMYQ010000003">
    <property type="protein sequence ID" value="KAK7345099.1"/>
    <property type="molecule type" value="Genomic_DNA"/>
</dbReference>
<gene>
    <name evidence="1" type="ORF">VNO77_15529</name>
</gene>
<keyword evidence="2" id="KW-1185">Reference proteome</keyword>
<sequence length="134" mass="14442">MLRTIANEHNTVVDAKFVPLHVICLIQSCSTRSGRCSLNVYVPVHGPTCACGDIDVHVKDSGVEVEIPNCVVEMQCSHVNGPFYSASLMPCGSVVCLRSSNTNHLPKIMTLRLIGNAGNANLISGQWSTRYSPS</sequence>
<name>A0AAN9M2T0_CANGL</name>
<accession>A0AAN9M2T0</accession>
<comment type="caution">
    <text evidence="1">The sequence shown here is derived from an EMBL/GenBank/DDBJ whole genome shotgun (WGS) entry which is preliminary data.</text>
</comment>
<evidence type="ECO:0000313" key="1">
    <source>
        <dbReference type="EMBL" id="KAK7345099.1"/>
    </source>
</evidence>
<dbReference type="Proteomes" id="UP001367508">
    <property type="component" value="Unassembled WGS sequence"/>
</dbReference>
<dbReference type="PROSITE" id="PS51257">
    <property type="entry name" value="PROKAR_LIPOPROTEIN"/>
    <property type="match status" value="1"/>
</dbReference>
<proteinExistence type="predicted"/>